<accession>J9EBI0</accession>
<dbReference type="Gene3D" id="3.40.50.300">
    <property type="entry name" value="P-loop containing nucleotide triphosphate hydrolases"/>
    <property type="match status" value="1"/>
</dbReference>
<dbReference type="InterPro" id="IPR026082">
    <property type="entry name" value="ABCA"/>
</dbReference>
<reference evidence="4" key="1">
    <citation type="submission" date="2012-08" db="EMBL/GenBank/DDBJ databases">
        <title>The Genome Sequence of Wuchereria bancrofti.</title>
        <authorList>
            <person name="Nutman T.B."/>
            <person name="Fink D.L."/>
            <person name="Russ C."/>
            <person name="Young S."/>
            <person name="Zeng Q."/>
            <person name="Koehrsen M."/>
            <person name="Alvarado L."/>
            <person name="Berlin A."/>
            <person name="Chapman S.B."/>
            <person name="Chen Z."/>
            <person name="Freedman E."/>
            <person name="Gellesch M."/>
            <person name="Goldberg J."/>
            <person name="Griggs A."/>
            <person name="Gujja S."/>
            <person name="Heilman E.R."/>
            <person name="Heiman D."/>
            <person name="Hepburn T."/>
            <person name="Howarth C."/>
            <person name="Jen D."/>
            <person name="Larson L."/>
            <person name="Lewis B."/>
            <person name="Mehta T."/>
            <person name="Park D."/>
            <person name="Pearson M."/>
            <person name="Roberts A."/>
            <person name="Saif S."/>
            <person name="Shea T."/>
            <person name="Shenoy N."/>
            <person name="Sisk P."/>
            <person name="Stolte C."/>
            <person name="Sykes S."/>
            <person name="Walk T."/>
            <person name="White J."/>
            <person name="Yandava C."/>
            <person name="Haas B."/>
            <person name="Henn M.R."/>
            <person name="Nusbaum C."/>
            <person name="Birren B."/>
        </authorList>
    </citation>
    <scope>NUCLEOTIDE SEQUENCE [LARGE SCALE GENOMIC DNA]</scope>
    <source>
        <strain evidence="4">NA</strain>
    </source>
</reference>
<dbReference type="GO" id="GO:0016020">
    <property type="term" value="C:membrane"/>
    <property type="evidence" value="ECO:0007669"/>
    <property type="project" value="InterPro"/>
</dbReference>
<protein>
    <recommendedName>
        <fullName evidence="2">ATPase AAA-type core domain-containing protein</fullName>
    </recommendedName>
</protein>
<evidence type="ECO:0000256" key="1">
    <source>
        <dbReference type="SAM" id="Phobius"/>
    </source>
</evidence>
<dbReference type="InterPro" id="IPR003959">
    <property type="entry name" value="ATPase_AAA_core"/>
</dbReference>
<dbReference type="Pfam" id="PF13304">
    <property type="entry name" value="AAA_21"/>
    <property type="match status" value="1"/>
</dbReference>
<dbReference type="AlphaFoldDB" id="J9EBI0"/>
<dbReference type="SUPFAM" id="SSF52540">
    <property type="entry name" value="P-loop containing nucleoside triphosphate hydrolases"/>
    <property type="match status" value="1"/>
</dbReference>
<dbReference type="GO" id="GO:0005319">
    <property type="term" value="F:lipid transporter activity"/>
    <property type="evidence" value="ECO:0007669"/>
    <property type="project" value="TreeGrafter"/>
</dbReference>
<keyword evidence="1" id="KW-0472">Membrane</keyword>
<feature type="transmembrane region" description="Helical" evidence="1">
    <location>
        <begin position="452"/>
        <end position="477"/>
    </location>
</feature>
<dbReference type="Proteomes" id="UP000004810">
    <property type="component" value="Unassembled WGS sequence"/>
</dbReference>
<dbReference type="InterPro" id="IPR027417">
    <property type="entry name" value="P-loop_NTPase"/>
</dbReference>
<dbReference type="EMBL" id="ADBV01005136">
    <property type="protein sequence ID" value="EJW79766.1"/>
    <property type="molecule type" value="Genomic_DNA"/>
</dbReference>
<dbReference type="PANTHER" id="PTHR19229:SF250">
    <property type="entry name" value="ABC TRANSPORTER DOMAIN-CONTAINING PROTEIN-RELATED"/>
    <property type="match status" value="1"/>
</dbReference>
<name>J9EBI0_WUCBA</name>
<comment type="caution">
    <text evidence="3">The sequence shown here is derived from an EMBL/GenBank/DDBJ whole genome shotgun (WGS) entry which is preliminary data.</text>
</comment>
<feature type="transmembrane region" description="Helical" evidence="1">
    <location>
        <begin position="248"/>
        <end position="266"/>
    </location>
</feature>
<dbReference type="GO" id="GO:0005524">
    <property type="term" value="F:ATP binding"/>
    <property type="evidence" value="ECO:0007669"/>
    <property type="project" value="InterPro"/>
</dbReference>
<sequence>MFEVAGKLSGGMKRKLCVGISLVGGRRVILLDEPTAGMDPASRQAIFQLLQHCKRDRTILLTTHCMDEADLLGDRIAIMVRGRLICAGTSEFLKNRFGTGYLLSIDLMPRQNLHSFDQKEQLLSTIRKHIPEIEKQSATSQQITVLLPIECKKSFPNLFIELEQNAGKYGINSFGLSLNTLEQVFLKVGELEDANLTAITDLENIAEQQASILCSNSFMHTGLLLWLTQVTALLRKRFICYQKQWSRLIYQILLPIIVLVFTVFYVKNLSTREEKKQGILLNAGRISPCVVPVQLEDPEELFGHNVLQVIRNITGYSHKLVSTSESMELNLAKLPKIPPPVGMAVTYNTEDGYIAATVFFNAKARYGPVIAMTLVNNARLGQFADSIEVSFLPYGNVSGVSPLVSLNSHIFLIAPILIIIFAFVSSGFVTYVVDDLNTNFLHQQLRTRLNTFTYWLTMIISDLLLYAFICAVFIAILGEWLSNLKFE</sequence>
<dbReference type="GO" id="GO:0140359">
    <property type="term" value="F:ABC-type transporter activity"/>
    <property type="evidence" value="ECO:0007669"/>
    <property type="project" value="InterPro"/>
</dbReference>
<dbReference type="GO" id="GO:0016887">
    <property type="term" value="F:ATP hydrolysis activity"/>
    <property type="evidence" value="ECO:0007669"/>
    <property type="project" value="InterPro"/>
</dbReference>
<keyword evidence="1" id="KW-1133">Transmembrane helix</keyword>
<evidence type="ECO:0000313" key="4">
    <source>
        <dbReference type="Proteomes" id="UP000004810"/>
    </source>
</evidence>
<gene>
    <name evidence="3" type="ORF">WUBG_09326</name>
</gene>
<feature type="domain" description="ATPase AAA-type core" evidence="2">
    <location>
        <begin position="6"/>
        <end position="64"/>
    </location>
</feature>
<keyword evidence="1" id="KW-0812">Transmembrane</keyword>
<dbReference type="PANTHER" id="PTHR19229">
    <property type="entry name" value="ATP-BINDING CASSETTE TRANSPORTER SUBFAMILY A ABCA"/>
    <property type="match status" value="1"/>
</dbReference>
<feature type="transmembrane region" description="Helical" evidence="1">
    <location>
        <begin position="410"/>
        <end position="432"/>
    </location>
</feature>
<evidence type="ECO:0000259" key="2">
    <source>
        <dbReference type="Pfam" id="PF13304"/>
    </source>
</evidence>
<evidence type="ECO:0000313" key="3">
    <source>
        <dbReference type="EMBL" id="EJW79766.1"/>
    </source>
</evidence>
<organism evidence="3 4">
    <name type="scientific">Wuchereria bancrofti</name>
    <dbReference type="NCBI Taxonomy" id="6293"/>
    <lineage>
        <taxon>Eukaryota</taxon>
        <taxon>Metazoa</taxon>
        <taxon>Ecdysozoa</taxon>
        <taxon>Nematoda</taxon>
        <taxon>Chromadorea</taxon>
        <taxon>Rhabditida</taxon>
        <taxon>Spirurina</taxon>
        <taxon>Spiruromorpha</taxon>
        <taxon>Filarioidea</taxon>
        <taxon>Onchocercidae</taxon>
        <taxon>Wuchereria</taxon>
    </lineage>
</organism>
<proteinExistence type="predicted"/>